<protein>
    <submittedName>
        <fullName evidence="1">Uncharacterized protein</fullName>
    </submittedName>
</protein>
<dbReference type="Proteomes" id="UP000323506">
    <property type="component" value="Chromosome A03"/>
</dbReference>
<keyword evidence="2" id="KW-1185">Reference proteome</keyword>
<organism evidence="1 2">
    <name type="scientific">Gossypium darwinii</name>
    <name type="common">Darwin's cotton</name>
    <name type="synonym">Gossypium barbadense var. darwinii</name>
    <dbReference type="NCBI Taxonomy" id="34276"/>
    <lineage>
        <taxon>Eukaryota</taxon>
        <taxon>Viridiplantae</taxon>
        <taxon>Streptophyta</taxon>
        <taxon>Embryophyta</taxon>
        <taxon>Tracheophyta</taxon>
        <taxon>Spermatophyta</taxon>
        <taxon>Magnoliopsida</taxon>
        <taxon>eudicotyledons</taxon>
        <taxon>Gunneridae</taxon>
        <taxon>Pentapetalae</taxon>
        <taxon>rosids</taxon>
        <taxon>malvids</taxon>
        <taxon>Malvales</taxon>
        <taxon>Malvaceae</taxon>
        <taxon>Malvoideae</taxon>
        <taxon>Gossypium</taxon>
    </lineage>
</organism>
<dbReference type="AlphaFoldDB" id="A0A5D2H2V7"/>
<proteinExistence type="predicted"/>
<sequence>MVLWRGKTKPVKRWPVSCKMLEVFGTFSNKESSMPSVMKDFSRLHRLQQG</sequence>
<evidence type="ECO:0000313" key="1">
    <source>
        <dbReference type="EMBL" id="TYH24511.1"/>
    </source>
</evidence>
<reference evidence="1 2" key="1">
    <citation type="submission" date="2019-06" db="EMBL/GenBank/DDBJ databases">
        <title>WGS assembly of Gossypium darwinii.</title>
        <authorList>
            <person name="Chen Z.J."/>
            <person name="Sreedasyam A."/>
            <person name="Ando A."/>
            <person name="Song Q."/>
            <person name="De L."/>
            <person name="Hulse-Kemp A."/>
            <person name="Ding M."/>
            <person name="Ye W."/>
            <person name="Kirkbride R."/>
            <person name="Jenkins J."/>
            <person name="Plott C."/>
            <person name="Lovell J."/>
            <person name="Lin Y.-M."/>
            <person name="Vaughn R."/>
            <person name="Liu B."/>
            <person name="Li W."/>
            <person name="Simpson S."/>
            <person name="Scheffler B."/>
            <person name="Saski C."/>
            <person name="Grover C."/>
            <person name="Hu G."/>
            <person name="Conover J."/>
            <person name="Carlson J."/>
            <person name="Shu S."/>
            <person name="Boston L."/>
            <person name="Williams M."/>
            <person name="Peterson D."/>
            <person name="Mcgee K."/>
            <person name="Jones D."/>
            <person name="Wendel J."/>
            <person name="Stelly D."/>
            <person name="Grimwood J."/>
            <person name="Schmutz J."/>
        </authorList>
    </citation>
    <scope>NUCLEOTIDE SEQUENCE [LARGE SCALE GENOMIC DNA]</scope>
    <source>
        <strain evidence="1">1808015.09</strain>
    </source>
</reference>
<evidence type="ECO:0000313" key="2">
    <source>
        <dbReference type="Proteomes" id="UP000323506"/>
    </source>
</evidence>
<gene>
    <name evidence="1" type="ORF">ES288_A03G098000v1</name>
</gene>
<dbReference type="EMBL" id="CM017690">
    <property type="protein sequence ID" value="TYH24511.1"/>
    <property type="molecule type" value="Genomic_DNA"/>
</dbReference>
<accession>A0A5D2H2V7</accession>
<name>A0A5D2H2V7_GOSDA</name>